<keyword evidence="1" id="KW-1133">Transmembrane helix</keyword>
<name>A0A1E4R8P6_9BACI</name>
<dbReference type="Proteomes" id="UP000094784">
    <property type="component" value="Unassembled WGS sequence"/>
</dbReference>
<keyword evidence="1" id="KW-0812">Transmembrane</keyword>
<evidence type="ECO:0000313" key="3">
    <source>
        <dbReference type="Proteomes" id="UP000094784"/>
    </source>
</evidence>
<protein>
    <submittedName>
        <fullName evidence="2">Uncharacterized protein</fullName>
    </submittedName>
</protein>
<proteinExistence type="predicted"/>
<keyword evidence="1" id="KW-0472">Membrane</keyword>
<sequence length="92" mass="10339">MLLFNVMTSLFSPILCKAGLFAFHLIVVISIIVTNLTWIFKKNKGDFRKLARLFYVNHVGIVGYSGEWIISMSDNAASLEVSSLIVEGVMWI</sequence>
<evidence type="ECO:0000256" key="1">
    <source>
        <dbReference type="SAM" id="Phobius"/>
    </source>
</evidence>
<dbReference type="EMBL" id="MECQ01000001">
    <property type="protein sequence ID" value="ODV56847.1"/>
    <property type="molecule type" value="Genomic_DNA"/>
</dbReference>
<feature type="transmembrane region" description="Helical" evidence="1">
    <location>
        <begin position="20"/>
        <end position="40"/>
    </location>
</feature>
<comment type="caution">
    <text evidence="2">The sequence shown here is derived from an EMBL/GenBank/DDBJ whole genome shotgun (WGS) entry which is preliminary data.</text>
</comment>
<gene>
    <name evidence="2" type="ORF">BG258_13545</name>
</gene>
<reference evidence="2 3" key="1">
    <citation type="submission" date="2016-09" db="EMBL/GenBank/DDBJ databases">
        <title>Draft genome sequence of the soil isolate, Lysinibacillus fusiformis M5, a potential hypoxanthine producer.</title>
        <authorList>
            <person name="Gallegos-Monterrosa R."/>
            <person name="Maroti G."/>
            <person name="Balint B."/>
            <person name="Kovacs A.T."/>
        </authorList>
    </citation>
    <scope>NUCLEOTIDE SEQUENCE [LARGE SCALE GENOMIC DNA]</scope>
    <source>
        <strain evidence="2 3">M5</strain>
    </source>
</reference>
<organism evidence="2 3">
    <name type="scientific">Lysinibacillus fusiformis</name>
    <dbReference type="NCBI Taxonomy" id="28031"/>
    <lineage>
        <taxon>Bacteria</taxon>
        <taxon>Bacillati</taxon>
        <taxon>Bacillota</taxon>
        <taxon>Bacilli</taxon>
        <taxon>Bacillales</taxon>
        <taxon>Bacillaceae</taxon>
        <taxon>Lysinibacillus</taxon>
    </lineage>
</organism>
<dbReference type="AlphaFoldDB" id="A0A1E4R8P6"/>
<evidence type="ECO:0000313" key="2">
    <source>
        <dbReference type="EMBL" id="ODV56847.1"/>
    </source>
</evidence>
<accession>A0A1E4R8P6</accession>